<evidence type="ECO:0008006" key="3">
    <source>
        <dbReference type="Google" id="ProtNLM"/>
    </source>
</evidence>
<accession>A0A1K1RE61</accession>
<dbReference type="EMBL" id="FPJE01000023">
    <property type="protein sequence ID" value="SFW70344.1"/>
    <property type="molecule type" value="Genomic_DNA"/>
</dbReference>
<name>A0A1K1RE61_9FLAO</name>
<dbReference type="PROSITE" id="PS51257">
    <property type="entry name" value="PROKAR_LIPOPROTEIN"/>
    <property type="match status" value="1"/>
</dbReference>
<protein>
    <recommendedName>
        <fullName evidence="3">Lipoprotein</fullName>
    </recommendedName>
</protein>
<dbReference type="RefSeq" id="WP_072318697.1">
    <property type="nucleotide sequence ID" value="NZ_FPJE01000023.1"/>
</dbReference>
<proteinExistence type="predicted"/>
<evidence type="ECO:0000313" key="2">
    <source>
        <dbReference type="Proteomes" id="UP000182248"/>
    </source>
</evidence>
<dbReference type="OrthoDB" id="9794546at2"/>
<keyword evidence="2" id="KW-1185">Reference proteome</keyword>
<sequence length="209" mass="24422">MKIKTQFILIYIFFCGLYSCNSQPKKSLNDIKTEGVLIAGSITHYRLEEDIKIVNNDNTIYTTISRKENQEIVLRPQVKKIEIRAFYPDYDIIIFDADKKENEYLVYVGSEVKRIVSYSGLTYMNWEDFISGIYLGLTDESPLKTLKDDNSETIKDYKLYSYEVTSVEGDWLKVRCLKDCEGCPSGTMVEGWVKWRNKNQLLVELFYLC</sequence>
<evidence type="ECO:0000313" key="1">
    <source>
        <dbReference type="EMBL" id="SFW70344.1"/>
    </source>
</evidence>
<dbReference type="AlphaFoldDB" id="A0A1K1RE61"/>
<dbReference type="STRING" id="1150368.SAMN02927921_03454"/>
<organism evidence="1 2">
    <name type="scientific">Sinomicrobium oceani</name>
    <dbReference type="NCBI Taxonomy" id="1150368"/>
    <lineage>
        <taxon>Bacteria</taxon>
        <taxon>Pseudomonadati</taxon>
        <taxon>Bacteroidota</taxon>
        <taxon>Flavobacteriia</taxon>
        <taxon>Flavobacteriales</taxon>
        <taxon>Flavobacteriaceae</taxon>
        <taxon>Sinomicrobium</taxon>
    </lineage>
</organism>
<dbReference type="Proteomes" id="UP000182248">
    <property type="component" value="Unassembled WGS sequence"/>
</dbReference>
<gene>
    <name evidence="1" type="ORF">SAMN02927921_03454</name>
</gene>
<reference evidence="1 2" key="1">
    <citation type="submission" date="2016-11" db="EMBL/GenBank/DDBJ databases">
        <authorList>
            <person name="Jaros S."/>
            <person name="Januszkiewicz K."/>
            <person name="Wedrychowicz H."/>
        </authorList>
    </citation>
    <scope>NUCLEOTIDE SEQUENCE [LARGE SCALE GENOMIC DNA]</scope>
    <source>
        <strain evidence="1 2">CGMCC 1.12145</strain>
    </source>
</reference>